<dbReference type="GeneID" id="9952987"/>
<dbReference type="InParanoid" id="A0A1S0TGW0"/>
<sequence>MTLRILFTLPGMVLVFQHASVNLSTFLEAGVRFRLSSLFDRVRRCPLITASLRVEQAILSLEKAAWSFRMLPSKIVIFEVNFDQCSEPPACREGIACANWPLSWISVEVICSQSIVGTSRGILHVGYRGELE</sequence>
<proteinExistence type="predicted"/>
<feature type="chain" id="PRO_5012503820" description="Secreted protein" evidence="1">
    <location>
        <begin position="16"/>
        <end position="132"/>
    </location>
</feature>
<dbReference type="CTD" id="9952987"/>
<gene>
    <name evidence="2" type="ORF">LOAG_15495</name>
</gene>
<feature type="signal peptide" evidence="1">
    <location>
        <begin position="1"/>
        <end position="15"/>
    </location>
</feature>
<reference evidence="2" key="1">
    <citation type="submission" date="2012-04" db="EMBL/GenBank/DDBJ databases">
        <title>The Genome Sequence of Loa loa.</title>
        <authorList>
            <consortium name="The Broad Institute Genome Sequencing Platform"/>
            <consortium name="Broad Institute Genome Sequencing Center for Infectious Disease"/>
            <person name="Nutman T.B."/>
            <person name="Fink D.L."/>
            <person name="Russ C."/>
            <person name="Young S."/>
            <person name="Zeng Q."/>
            <person name="Gargeya S."/>
            <person name="Alvarado L."/>
            <person name="Berlin A."/>
            <person name="Chapman S.B."/>
            <person name="Chen Z."/>
            <person name="Freedman E."/>
            <person name="Gellesch M."/>
            <person name="Goldberg J."/>
            <person name="Griggs A."/>
            <person name="Gujja S."/>
            <person name="Heilman E.R."/>
            <person name="Heiman D."/>
            <person name="Howarth C."/>
            <person name="Mehta T."/>
            <person name="Neiman D."/>
            <person name="Pearson M."/>
            <person name="Roberts A."/>
            <person name="Saif S."/>
            <person name="Shea T."/>
            <person name="Shenoy N."/>
            <person name="Sisk P."/>
            <person name="Stolte C."/>
            <person name="Sykes S."/>
            <person name="White J."/>
            <person name="Yandava C."/>
            <person name="Haas B."/>
            <person name="Henn M.R."/>
            <person name="Nusbaum C."/>
            <person name="Birren B."/>
        </authorList>
    </citation>
    <scope>NUCLEOTIDE SEQUENCE [LARGE SCALE GENOMIC DNA]</scope>
</reference>
<evidence type="ECO:0000313" key="2">
    <source>
        <dbReference type="EMBL" id="EFO13035.2"/>
    </source>
</evidence>
<feature type="non-terminal residue" evidence="2">
    <location>
        <position position="132"/>
    </location>
</feature>
<accession>A0A1S0TGW0</accession>
<name>A0A1S0TGW0_LOALO</name>
<organism evidence="2">
    <name type="scientific">Loa loa</name>
    <name type="common">Eye worm</name>
    <name type="synonym">Filaria loa</name>
    <dbReference type="NCBI Taxonomy" id="7209"/>
    <lineage>
        <taxon>Eukaryota</taxon>
        <taxon>Metazoa</taxon>
        <taxon>Ecdysozoa</taxon>
        <taxon>Nematoda</taxon>
        <taxon>Chromadorea</taxon>
        <taxon>Rhabditida</taxon>
        <taxon>Spirurina</taxon>
        <taxon>Spiruromorpha</taxon>
        <taxon>Filarioidea</taxon>
        <taxon>Onchocercidae</taxon>
        <taxon>Loa</taxon>
    </lineage>
</organism>
<dbReference type="EMBL" id="JH714130">
    <property type="protein sequence ID" value="EFO13035.2"/>
    <property type="molecule type" value="Genomic_DNA"/>
</dbReference>
<dbReference type="AlphaFoldDB" id="A0A1S0TGW0"/>
<dbReference type="KEGG" id="loa:LOAG_15495"/>
<keyword evidence="1" id="KW-0732">Signal</keyword>
<evidence type="ECO:0000256" key="1">
    <source>
        <dbReference type="SAM" id="SignalP"/>
    </source>
</evidence>
<evidence type="ECO:0008006" key="3">
    <source>
        <dbReference type="Google" id="ProtNLM"/>
    </source>
</evidence>
<protein>
    <recommendedName>
        <fullName evidence="3">Secreted protein</fullName>
    </recommendedName>
</protein>
<dbReference type="RefSeq" id="XP_020300937.1">
    <property type="nucleotide sequence ID" value="XM_020448951.1"/>
</dbReference>